<feature type="signal peptide" evidence="1">
    <location>
        <begin position="1"/>
        <end position="21"/>
    </location>
</feature>
<dbReference type="PROSITE" id="PS51257">
    <property type="entry name" value="PROKAR_LIPOPROTEIN"/>
    <property type="match status" value="1"/>
</dbReference>
<evidence type="ECO:0000313" key="3">
    <source>
        <dbReference type="Proteomes" id="UP000182624"/>
    </source>
</evidence>
<proteinExistence type="predicted"/>
<organism evidence="2 3">
    <name type="scientific">Butyrivibrio proteoclasticus</name>
    <dbReference type="NCBI Taxonomy" id="43305"/>
    <lineage>
        <taxon>Bacteria</taxon>
        <taxon>Bacillati</taxon>
        <taxon>Bacillota</taxon>
        <taxon>Clostridia</taxon>
        <taxon>Lachnospirales</taxon>
        <taxon>Lachnospiraceae</taxon>
        <taxon>Butyrivibrio</taxon>
    </lineage>
</organism>
<evidence type="ECO:0000313" key="2">
    <source>
        <dbReference type="EMBL" id="SFP90125.1"/>
    </source>
</evidence>
<keyword evidence="1" id="KW-0732">Signal</keyword>
<keyword evidence="3" id="KW-1185">Reference proteome</keyword>
<dbReference type="OrthoDB" id="9901813at2"/>
<feature type="chain" id="PRO_5010364703" description="Lipoprotein" evidence="1">
    <location>
        <begin position="22"/>
        <end position="167"/>
    </location>
</feature>
<gene>
    <name evidence="2" type="ORF">SAMN04487928_11157</name>
</gene>
<dbReference type="RefSeq" id="WP_074887305.1">
    <property type="nucleotide sequence ID" value="NZ_FOXO01000011.1"/>
</dbReference>
<protein>
    <recommendedName>
        <fullName evidence="4">Lipoprotein</fullName>
    </recommendedName>
</protein>
<sequence length="167" mass="18308">MKKIGLLMAGVVLAVSLTACASESTSTTSFNVTTTTEDGTTEYNYSSEFANGEFSSTEDYTEYNNDINCNIVDGVAYISAPYRTDLWCEEIVYVDDVEICDTDAEDGVYYASNSPLIQDGATKIFVAQYDEENNDAFAYAVFTLSVKDGQFATVDEAYMVDSIDDVL</sequence>
<evidence type="ECO:0008006" key="4">
    <source>
        <dbReference type="Google" id="ProtNLM"/>
    </source>
</evidence>
<dbReference type="Proteomes" id="UP000182624">
    <property type="component" value="Unassembled WGS sequence"/>
</dbReference>
<dbReference type="AlphaFoldDB" id="A0A1I5U4A5"/>
<accession>A0A1I5U4A5</accession>
<reference evidence="3" key="1">
    <citation type="submission" date="2016-10" db="EMBL/GenBank/DDBJ databases">
        <authorList>
            <person name="Varghese N."/>
            <person name="Submissions S."/>
        </authorList>
    </citation>
    <scope>NUCLEOTIDE SEQUENCE [LARGE SCALE GENOMIC DNA]</scope>
    <source>
        <strain evidence="3">P18</strain>
    </source>
</reference>
<name>A0A1I5U4A5_9FIRM</name>
<dbReference type="EMBL" id="FOXO01000011">
    <property type="protein sequence ID" value="SFP90125.1"/>
    <property type="molecule type" value="Genomic_DNA"/>
</dbReference>
<evidence type="ECO:0000256" key="1">
    <source>
        <dbReference type="SAM" id="SignalP"/>
    </source>
</evidence>